<comment type="caution">
    <text evidence="2">The sequence shown here is derived from an EMBL/GenBank/DDBJ whole genome shotgun (WGS) entry which is preliminary data.</text>
</comment>
<evidence type="ECO:0000313" key="3">
    <source>
        <dbReference type="Proteomes" id="UP000499080"/>
    </source>
</evidence>
<reference evidence="2 3" key="1">
    <citation type="journal article" date="2019" name="Sci. Rep.">
        <title>Orb-weaving spider Araneus ventricosus genome elucidates the spidroin gene catalogue.</title>
        <authorList>
            <person name="Kono N."/>
            <person name="Nakamura H."/>
            <person name="Ohtoshi R."/>
            <person name="Moran D.A.P."/>
            <person name="Shinohara A."/>
            <person name="Yoshida Y."/>
            <person name="Fujiwara M."/>
            <person name="Mori M."/>
            <person name="Tomita M."/>
            <person name="Arakawa K."/>
        </authorList>
    </citation>
    <scope>NUCLEOTIDE SEQUENCE [LARGE SCALE GENOMIC DNA]</scope>
</reference>
<dbReference type="AlphaFoldDB" id="A0A4Y2UZ93"/>
<dbReference type="EMBL" id="BGPR01041347">
    <property type="protein sequence ID" value="GBO17602.1"/>
    <property type="molecule type" value="Genomic_DNA"/>
</dbReference>
<proteinExistence type="predicted"/>
<organism evidence="2 3">
    <name type="scientific">Araneus ventricosus</name>
    <name type="common">Orbweaver spider</name>
    <name type="synonym">Epeira ventricosa</name>
    <dbReference type="NCBI Taxonomy" id="182803"/>
    <lineage>
        <taxon>Eukaryota</taxon>
        <taxon>Metazoa</taxon>
        <taxon>Ecdysozoa</taxon>
        <taxon>Arthropoda</taxon>
        <taxon>Chelicerata</taxon>
        <taxon>Arachnida</taxon>
        <taxon>Araneae</taxon>
        <taxon>Araneomorphae</taxon>
        <taxon>Entelegynae</taxon>
        <taxon>Araneoidea</taxon>
        <taxon>Araneidae</taxon>
        <taxon>Araneus</taxon>
    </lineage>
</organism>
<dbReference type="SUPFAM" id="SSF52266">
    <property type="entry name" value="SGNH hydrolase"/>
    <property type="match status" value="1"/>
</dbReference>
<accession>A0A4Y2UZ93</accession>
<keyword evidence="3" id="KW-1185">Reference proteome</keyword>
<dbReference type="Gene3D" id="3.40.50.1110">
    <property type="entry name" value="SGNH hydrolase"/>
    <property type="match status" value="1"/>
</dbReference>
<protein>
    <recommendedName>
        <fullName evidence="1">SGNH hydrolase-type esterase domain-containing protein</fullName>
    </recommendedName>
</protein>
<dbReference type="Pfam" id="PF13472">
    <property type="entry name" value="Lipase_GDSL_2"/>
    <property type="match status" value="1"/>
</dbReference>
<dbReference type="InterPro" id="IPR013830">
    <property type="entry name" value="SGNH_hydro"/>
</dbReference>
<dbReference type="InterPro" id="IPR036514">
    <property type="entry name" value="SGNH_hydro_sf"/>
</dbReference>
<dbReference type="Proteomes" id="UP000499080">
    <property type="component" value="Unassembled WGS sequence"/>
</dbReference>
<feature type="domain" description="SGNH hydrolase-type esterase" evidence="1">
    <location>
        <begin position="16"/>
        <end position="162"/>
    </location>
</feature>
<gene>
    <name evidence="2" type="ORF">AVEN_34870_1</name>
</gene>
<dbReference type="OrthoDB" id="6425058at2759"/>
<name>A0A4Y2UZ93_ARAVE</name>
<evidence type="ECO:0000259" key="1">
    <source>
        <dbReference type="Pfam" id="PF13472"/>
    </source>
</evidence>
<sequence>MRALLVGDSMIKYLNEHLSDDSFDFDLDIISYPGATIEVLASKFSVLKSCYDCVFVHVGTNNLSLDSVKVILQKYRSLANKILLYNPDANIIFSSIVPRGFNLFQENYRKTECHLKVLNNKIEEINGALKKLCFDQEAFFFCSSYKASWDGYLGRDGLHPNRRAGWSTAMGSLEVRKFLDEKFPRHWIEKGQIPWSPRSQDRHL</sequence>
<evidence type="ECO:0000313" key="2">
    <source>
        <dbReference type="EMBL" id="GBO17602.1"/>
    </source>
</evidence>